<sequence length="319" mass="36052">MHPRSTTRLAAAALCGSLLLSGCANHLPQRSEHEERVERKLLDHSLQIDVGDNGVLELPQRRIRIQEQKTFEVTEYEVTRRYDRYTPYQAWREVYEIPLGALAFVAGVGANVLNVPLLGNLPESVTHDWIGYGIDGMNPFMNAPSNGRAEQNLASIKEQQRDKRMEYSSLPWAERPVQVSVGRDTQELLTDRHGVLRLNLLEGPFADEDVSRIGKLQFSVQDPQDDVRSSASLLVSPSLRGKLREAHRLIYDDLEGDDVHHWVHRVKRLSDLGMEEEASELEQSLIELTRNDPELQKEFLHRLLTDAGRLAADPGAASN</sequence>
<protein>
    <recommendedName>
        <fullName evidence="4">Lipoprotein</fullName>
    </recommendedName>
</protein>
<evidence type="ECO:0000313" key="3">
    <source>
        <dbReference type="Proteomes" id="UP000242957"/>
    </source>
</evidence>
<evidence type="ECO:0000313" key="2">
    <source>
        <dbReference type="EMBL" id="SDN28508.1"/>
    </source>
</evidence>
<keyword evidence="1" id="KW-0732">Signal</keyword>
<name>A0A1H0A4N2_9PSED</name>
<dbReference type="PROSITE" id="PS51257">
    <property type="entry name" value="PROKAR_LIPOPROTEIN"/>
    <property type="match status" value="1"/>
</dbReference>
<dbReference type="OrthoDB" id="7012631at2"/>
<gene>
    <name evidence="2" type="ORF">SAMN05216193_10289</name>
</gene>
<dbReference type="Proteomes" id="UP000242957">
    <property type="component" value="Unassembled WGS sequence"/>
</dbReference>
<dbReference type="AlphaFoldDB" id="A0A1H0A4N2"/>
<dbReference type="EMBL" id="FNIJ01000002">
    <property type="protein sequence ID" value="SDN28508.1"/>
    <property type="molecule type" value="Genomic_DNA"/>
</dbReference>
<dbReference type="RefSeq" id="WP_084309865.1">
    <property type="nucleotide sequence ID" value="NZ_FNIJ01000002.1"/>
</dbReference>
<feature type="signal peptide" evidence="1">
    <location>
        <begin position="1"/>
        <end position="26"/>
    </location>
</feature>
<reference evidence="3" key="1">
    <citation type="submission" date="2016-10" db="EMBL/GenBank/DDBJ databases">
        <authorList>
            <person name="Varghese N."/>
            <person name="Submissions S."/>
        </authorList>
    </citation>
    <scope>NUCLEOTIDE SEQUENCE [LARGE SCALE GENOMIC DNA]</scope>
    <source>
        <strain evidence="3">JCM 21621</strain>
    </source>
</reference>
<keyword evidence="3" id="KW-1185">Reference proteome</keyword>
<feature type="chain" id="PRO_5017226612" description="Lipoprotein" evidence="1">
    <location>
        <begin position="27"/>
        <end position="319"/>
    </location>
</feature>
<organism evidence="2 3">
    <name type="scientific">Pseudomonas jinjuensis</name>
    <dbReference type="NCBI Taxonomy" id="198616"/>
    <lineage>
        <taxon>Bacteria</taxon>
        <taxon>Pseudomonadati</taxon>
        <taxon>Pseudomonadota</taxon>
        <taxon>Gammaproteobacteria</taxon>
        <taxon>Pseudomonadales</taxon>
        <taxon>Pseudomonadaceae</taxon>
        <taxon>Pseudomonas</taxon>
    </lineage>
</organism>
<dbReference type="STRING" id="198616.SAMN05216193_10289"/>
<evidence type="ECO:0000256" key="1">
    <source>
        <dbReference type="SAM" id="SignalP"/>
    </source>
</evidence>
<proteinExistence type="predicted"/>
<evidence type="ECO:0008006" key="4">
    <source>
        <dbReference type="Google" id="ProtNLM"/>
    </source>
</evidence>
<accession>A0A1H0A4N2</accession>